<dbReference type="InterPro" id="IPR036779">
    <property type="entry name" value="LysM_dom_sf"/>
</dbReference>
<feature type="domain" description="LysM" evidence="3">
    <location>
        <begin position="13"/>
        <end position="60"/>
    </location>
</feature>
<name>A0A6A6X4N5_9PLEO</name>
<dbReference type="GO" id="GO:0008061">
    <property type="term" value="F:chitin binding"/>
    <property type="evidence" value="ECO:0007669"/>
    <property type="project" value="UniProtKB-KW"/>
</dbReference>
<keyword evidence="1" id="KW-0147">Chitin-binding</keyword>
<dbReference type="OrthoDB" id="2281372at2759"/>
<feature type="domain" description="LysM" evidence="3">
    <location>
        <begin position="87"/>
        <end position="133"/>
    </location>
</feature>
<sequence>MPHQPNIISTCTTYYRVAEGDYCLAIVTKYGNFTLNDFYTWNPDVGTDCSNLLLNNYVCINAPKPATTTKTSTPVPTQPGTISCCKTFYKVVKNDSCVGVENKFKISDGNFRKWNTGIDKDCFNLQENSYVCVGV</sequence>
<keyword evidence="5" id="KW-1185">Reference proteome</keyword>
<dbReference type="SUPFAM" id="SSF54106">
    <property type="entry name" value="LysM domain"/>
    <property type="match status" value="2"/>
</dbReference>
<accession>A0A6A6X4N5</accession>
<dbReference type="InterPro" id="IPR052210">
    <property type="entry name" value="LysM1-like"/>
</dbReference>
<dbReference type="SMART" id="SM00257">
    <property type="entry name" value="LysM"/>
    <property type="match status" value="2"/>
</dbReference>
<dbReference type="PROSITE" id="PS51782">
    <property type="entry name" value="LYSM"/>
    <property type="match status" value="2"/>
</dbReference>
<protein>
    <submittedName>
        <fullName evidence="4">Carbohydrate-binding module family 50 protein</fullName>
    </submittedName>
</protein>
<evidence type="ECO:0000313" key="4">
    <source>
        <dbReference type="EMBL" id="KAF2790877.1"/>
    </source>
</evidence>
<keyword evidence="2" id="KW-0843">Virulence</keyword>
<dbReference type="Pfam" id="PF01476">
    <property type="entry name" value="LysM"/>
    <property type="match status" value="1"/>
</dbReference>
<proteinExistence type="predicted"/>
<evidence type="ECO:0000313" key="5">
    <source>
        <dbReference type="Proteomes" id="UP000799757"/>
    </source>
</evidence>
<evidence type="ECO:0000259" key="3">
    <source>
        <dbReference type="PROSITE" id="PS51782"/>
    </source>
</evidence>
<gene>
    <name evidence="4" type="ORF">K505DRAFT_390151</name>
</gene>
<dbReference type="PANTHER" id="PTHR34997:SF1">
    <property type="entry name" value="PEPTIDOGLYCAN-BINDING LYSIN DOMAIN"/>
    <property type="match status" value="1"/>
</dbReference>
<dbReference type="Gene3D" id="3.10.350.10">
    <property type="entry name" value="LysM domain"/>
    <property type="match status" value="2"/>
</dbReference>
<evidence type="ECO:0000256" key="1">
    <source>
        <dbReference type="ARBA" id="ARBA00022669"/>
    </source>
</evidence>
<dbReference type="InterPro" id="IPR018392">
    <property type="entry name" value="LysM"/>
</dbReference>
<evidence type="ECO:0000256" key="2">
    <source>
        <dbReference type="ARBA" id="ARBA00023026"/>
    </source>
</evidence>
<dbReference type="AlphaFoldDB" id="A0A6A6X4N5"/>
<dbReference type="PANTHER" id="PTHR34997">
    <property type="entry name" value="AM15"/>
    <property type="match status" value="1"/>
</dbReference>
<dbReference type="CDD" id="cd00118">
    <property type="entry name" value="LysM"/>
    <property type="match status" value="2"/>
</dbReference>
<organism evidence="4 5">
    <name type="scientific">Melanomma pulvis-pyrius CBS 109.77</name>
    <dbReference type="NCBI Taxonomy" id="1314802"/>
    <lineage>
        <taxon>Eukaryota</taxon>
        <taxon>Fungi</taxon>
        <taxon>Dikarya</taxon>
        <taxon>Ascomycota</taxon>
        <taxon>Pezizomycotina</taxon>
        <taxon>Dothideomycetes</taxon>
        <taxon>Pleosporomycetidae</taxon>
        <taxon>Pleosporales</taxon>
        <taxon>Melanommataceae</taxon>
        <taxon>Melanomma</taxon>
    </lineage>
</organism>
<dbReference type="EMBL" id="MU002049">
    <property type="protein sequence ID" value="KAF2790877.1"/>
    <property type="molecule type" value="Genomic_DNA"/>
</dbReference>
<dbReference type="Proteomes" id="UP000799757">
    <property type="component" value="Unassembled WGS sequence"/>
</dbReference>
<reference evidence="4" key="1">
    <citation type="journal article" date="2020" name="Stud. Mycol.">
        <title>101 Dothideomycetes genomes: a test case for predicting lifestyles and emergence of pathogens.</title>
        <authorList>
            <person name="Haridas S."/>
            <person name="Albert R."/>
            <person name="Binder M."/>
            <person name="Bloem J."/>
            <person name="Labutti K."/>
            <person name="Salamov A."/>
            <person name="Andreopoulos B."/>
            <person name="Baker S."/>
            <person name="Barry K."/>
            <person name="Bills G."/>
            <person name="Bluhm B."/>
            <person name="Cannon C."/>
            <person name="Castanera R."/>
            <person name="Culley D."/>
            <person name="Daum C."/>
            <person name="Ezra D."/>
            <person name="Gonzalez J."/>
            <person name="Henrissat B."/>
            <person name="Kuo A."/>
            <person name="Liang C."/>
            <person name="Lipzen A."/>
            <person name="Lutzoni F."/>
            <person name="Magnuson J."/>
            <person name="Mondo S."/>
            <person name="Nolan M."/>
            <person name="Ohm R."/>
            <person name="Pangilinan J."/>
            <person name="Park H.-J."/>
            <person name="Ramirez L."/>
            <person name="Alfaro M."/>
            <person name="Sun H."/>
            <person name="Tritt A."/>
            <person name="Yoshinaga Y."/>
            <person name="Zwiers L.-H."/>
            <person name="Turgeon B."/>
            <person name="Goodwin S."/>
            <person name="Spatafora J."/>
            <person name="Crous P."/>
            <person name="Grigoriev I."/>
        </authorList>
    </citation>
    <scope>NUCLEOTIDE SEQUENCE</scope>
    <source>
        <strain evidence="4">CBS 109.77</strain>
    </source>
</reference>